<dbReference type="Gene3D" id="3.90.215.10">
    <property type="entry name" value="Gamma Fibrinogen, chain A, domain 1"/>
    <property type="match status" value="1"/>
</dbReference>
<keyword evidence="1" id="KW-0479">Metal-binding</keyword>
<dbReference type="InterPro" id="IPR014716">
    <property type="entry name" value="Fibrinogen_a/b/g_C_1"/>
</dbReference>
<reference evidence="7" key="1">
    <citation type="journal article" date="2023" name="G3 (Bethesda)">
        <title>Whole genome assembly and annotation of the endangered Caribbean coral Acropora cervicornis.</title>
        <authorList>
            <person name="Selwyn J.D."/>
            <person name="Vollmer S.V."/>
        </authorList>
    </citation>
    <scope>NUCLEOTIDE SEQUENCE</scope>
    <source>
        <strain evidence="7">K2</strain>
    </source>
</reference>
<dbReference type="Proteomes" id="UP001249851">
    <property type="component" value="Unassembled WGS sequence"/>
</dbReference>
<evidence type="ECO:0000256" key="4">
    <source>
        <dbReference type="ARBA" id="ARBA00023157"/>
    </source>
</evidence>
<dbReference type="AlphaFoldDB" id="A0AAD9VDL4"/>
<dbReference type="EMBL" id="JARQWQ010000008">
    <property type="protein sequence ID" value="KAK2570050.1"/>
    <property type="molecule type" value="Genomic_DNA"/>
</dbReference>
<evidence type="ECO:0000256" key="5">
    <source>
        <dbReference type="SAM" id="SignalP"/>
    </source>
</evidence>
<dbReference type="GO" id="GO:0046872">
    <property type="term" value="F:metal ion binding"/>
    <property type="evidence" value="ECO:0007669"/>
    <property type="project" value="UniProtKB-KW"/>
</dbReference>
<evidence type="ECO:0000259" key="6">
    <source>
        <dbReference type="PROSITE" id="PS51406"/>
    </source>
</evidence>
<dbReference type="GO" id="GO:0070492">
    <property type="term" value="F:oligosaccharide binding"/>
    <property type="evidence" value="ECO:0007669"/>
    <property type="project" value="TreeGrafter"/>
</dbReference>
<gene>
    <name evidence="7" type="ORF">P5673_004793</name>
</gene>
<keyword evidence="4" id="KW-1015">Disulfide bond</keyword>
<dbReference type="InterPro" id="IPR002181">
    <property type="entry name" value="Fibrinogen_a/b/g_C_dom"/>
</dbReference>
<feature type="domain" description="Fibrinogen C-terminal" evidence="6">
    <location>
        <begin position="178"/>
        <end position="226"/>
    </location>
</feature>
<evidence type="ECO:0000313" key="8">
    <source>
        <dbReference type="Proteomes" id="UP001249851"/>
    </source>
</evidence>
<reference evidence="7" key="2">
    <citation type="journal article" date="2023" name="Science">
        <title>Genomic signatures of disease resistance in endangered staghorn corals.</title>
        <authorList>
            <person name="Vollmer S.V."/>
            <person name="Selwyn J.D."/>
            <person name="Despard B.A."/>
            <person name="Roesel C.L."/>
        </authorList>
    </citation>
    <scope>NUCLEOTIDE SEQUENCE</scope>
    <source>
        <strain evidence="7">K2</strain>
    </source>
</reference>
<sequence length="403" mass="46073">MLWQAKKLTITEMMILLLCLFLFAERTCGYGDHPCSDYKKLSEADRAATYQKLMRKSDSRRSWKEHWYRFVGKAGDKIASMEGDGKGCLMNPSCGAKFPGYLMKKHPGNLQPGTNFEATVCFSKGKTCCAKTQRIKIMKCKDFFIYKLPRSCLKRGRYCGTGIEKKPDCDKKKLLFGLSKTYAAKSCKEIKELRKDAESGVYWMNKTNPIQVYCDMETEGGGWTLVYSYIFTNFRSFRSGSNSLTPRPNWPVSDQYANIPISTEAPKSETDLNALDFKIWKKLGHEFMVKSNINHHIACKEGTGSLVEFKQGSLNCRIIKNIANKCHNYVPDQLILHSAGNPAQSTLGPDLIRSQSSSFLKEYYYFEASTRTRNWPTHDPCRTNNLNHRTDVARPRGNIYIRE</sequence>
<feature type="signal peptide" evidence="5">
    <location>
        <begin position="1"/>
        <end position="29"/>
    </location>
</feature>
<proteinExistence type="predicted"/>
<protein>
    <recommendedName>
        <fullName evidence="6">Fibrinogen C-terminal domain-containing protein</fullName>
    </recommendedName>
</protein>
<comment type="caution">
    <text evidence="7">The sequence shown here is derived from an EMBL/GenBank/DDBJ whole genome shotgun (WGS) entry which is preliminary data.</text>
</comment>
<dbReference type="PANTHER" id="PTHR16146">
    <property type="entry name" value="INTELECTIN"/>
    <property type="match status" value="1"/>
</dbReference>
<evidence type="ECO:0000256" key="2">
    <source>
        <dbReference type="ARBA" id="ARBA00022734"/>
    </source>
</evidence>
<keyword evidence="5" id="KW-0732">Signal</keyword>
<feature type="chain" id="PRO_5042198612" description="Fibrinogen C-terminal domain-containing protein" evidence="5">
    <location>
        <begin position="30"/>
        <end position="403"/>
    </location>
</feature>
<keyword evidence="8" id="KW-1185">Reference proteome</keyword>
<dbReference type="GO" id="GO:0005615">
    <property type="term" value="C:extracellular space"/>
    <property type="evidence" value="ECO:0007669"/>
    <property type="project" value="TreeGrafter"/>
</dbReference>
<dbReference type="PROSITE" id="PS51406">
    <property type="entry name" value="FIBRINOGEN_C_2"/>
    <property type="match status" value="1"/>
</dbReference>
<dbReference type="SUPFAM" id="SSF56496">
    <property type="entry name" value="Fibrinogen C-terminal domain-like"/>
    <property type="match status" value="1"/>
</dbReference>
<evidence type="ECO:0000313" key="7">
    <source>
        <dbReference type="EMBL" id="KAK2570050.1"/>
    </source>
</evidence>
<dbReference type="InterPro" id="IPR036056">
    <property type="entry name" value="Fibrinogen-like_C"/>
</dbReference>
<keyword evidence="2" id="KW-0430">Lectin</keyword>
<keyword evidence="3" id="KW-0106">Calcium</keyword>
<dbReference type="PANTHER" id="PTHR16146:SF46">
    <property type="entry name" value="INTELECTIN-1A-RELATED"/>
    <property type="match status" value="1"/>
</dbReference>
<organism evidence="7 8">
    <name type="scientific">Acropora cervicornis</name>
    <name type="common">Staghorn coral</name>
    <dbReference type="NCBI Taxonomy" id="6130"/>
    <lineage>
        <taxon>Eukaryota</taxon>
        <taxon>Metazoa</taxon>
        <taxon>Cnidaria</taxon>
        <taxon>Anthozoa</taxon>
        <taxon>Hexacorallia</taxon>
        <taxon>Scleractinia</taxon>
        <taxon>Astrocoeniina</taxon>
        <taxon>Acroporidae</taxon>
        <taxon>Acropora</taxon>
    </lineage>
</organism>
<evidence type="ECO:0000256" key="1">
    <source>
        <dbReference type="ARBA" id="ARBA00022723"/>
    </source>
</evidence>
<dbReference type="Pfam" id="PF00147">
    <property type="entry name" value="Fibrinogen_C"/>
    <property type="match status" value="1"/>
</dbReference>
<evidence type="ECO:0000256" key="3">
    <source>
        <dbReference type="ARBA" id="ARBA00022837"/>
    </source>
</evidence>
<dbReference type="NCBIfam" id="NF040941">
    <property type="entry name" value="GGGWT_bact"/>
    <property type="match status" value="1"/>
</dbReference>
<name>A0AAD9VDL4_ACRCE</name>
<accession>A0AAD9VDL4</accession>